<dbReference type="Gene3D" id="3.40.50.360">
    <property type="match status" value="1"/>
</dbReference>
<dbReference type="GO" id="GO:0016020">
    <property type="term" value="C:membrane"/>
    <property type="evidence" value="ECO:0007669"/>
    <property type="project" value="TreeGrafter"/>
</dbReference>
<dbReference type="PANTHER" id="PTHR30546">
    <property type="entry name" value="FLAVODOXIN-RELATED PROTEIN WRBA-RELATED"/>
    <property type="match status" value="1"/>
</dbReference>
<dbReference type="NCBIfam" id="TIGR01755">
    <property type="entry name" value="flav_wrbA"/>
    <property type="match status" value="1"/>
</dbReference>
<protein>
    <submittedName>
        <fullName evidence="3">NAD(P)H:quinone oxidoreductase, type IV</fullName>
    </submittedName>
</protein>
<dbReference type="InterPro" id="IPR005025">
    <property type="entry name" value="FMN_Rdtase-like_dom"/>
</dbReference>
<dbReference type="AlphaFoldDB" id="A0A433D3S3"/>
<evidence type="ECO:0000313" key="3">
    <source>
        <dbReference type="EMBL" id="RUP45475.1"/>
    </source>
</evidence>
<dbReference type="EMBL" id="RBNI01007226">
    <property type="protein sequence ID" value="RUP45475.1"/>
    <property type="molecule type" value="Genomic_DNA"/>
</dbReference>
<dbReference type="InterPro" id="IPR010089">
    <property type="entry name" value="Flavoprotein_WrbA-like"/>
</dbReference>
<comment type="similarity">
    <text evidence="1">Belongs to the WrbA family.</text>
</comment>
<name>A0A433D3S3_9FUNG</name>
<dbReference type="InterPro" id="IPR029039">
    <property type="entry name" value="Flavoprotein-like_sf"/>
</dbReference>
<evidence type="ECO:0000313" key="4">
    <source>
        <dbReference type="Proteomes" id="UP000268093"/>
    </source>
</evidence>
<dbReference type="GO" id="GO:0003955">
    <property type="term" value="F:NAD(P)H dehydrogenase (quinone) activity"/>
    <property type="evidence" value="ECO:0007669"/>
    <property type="project" value="InterPro"/>
</dbReference>
<evidence type="ECO:0000259" key="2">
    <source>
        <dbReference type="PROSITE" id="PS50902"/>
    </source>
</evidence>
<organism evidence="3 4">
    <name type="scientific">Jimgerdemannia flammicorona</name>
    <dbReference type="NCBI Taxonomy" id="994334"/>
    <lineage>
        <taxon>Eukaryota</taxon>
        <taxon>Fungi</taxon>
        <taxon>Fungi incertae sedis</taxon>
        <taxon>Mucoromycota</taxon>
        <taxon>Mucoromycotina</taxon>
        <taxon>Endogonomycetes</taxon>
        <taxon>Endogonales</taxon>
        <taxon>Endogonaceae</taxon>
        <taxon>Jimgerdemannia</taxon>
    </lineage>
</organism>
<evidence type="ECO:0000256" key="1">
    <source>
        <dbReference type="ARBA" id="ARBA00006961"/>
    </source>
</evidence>
<dbReference type="Pfam" id="PF03358">
    <property type="entry name" value="FMN_red"/>
    <property type="match status" value="1"/>
</dbReference>
<dbReference type="InterPro" id="IPR008254">
    <property type="entry name" value="Flavodoxin/NO_synth"/>
</dbReference>
<accession>A0A433D3S3</accession>
<keyword evidence="4" id="KW-1185">Reference proteome</keyword>
<gene>
    <name evidence="3" type="ORF">BC936DRAFT_148122</name>
</gene>
<dbReference type="NCBIfam" id="NF002999">
    <property type="entry name" value="PRK03767.1"/>
    <property type="match status" value="1"/>
</dbReference>
<dbReference type="OrthoDB" id="504689at2759"/>
<dbReference type="SUPFAM" id="SSF52218">
    <property type="entry name" value="Flavoproteins"/>
    <property type="match status" value="1"/>
</dbReference>
<feature type="domain" description="Flavodoxin-like" evidence="2">
    <location>
        <begin position="6"/>
        <end position="194"/>
    </location>
</feature>
<dbReference type="PROSITE" id="PS50902">
    <property type="entry name" value="FLAVODOXIN_LIKE"/>
    <property type="match status" value="1"/>
</dbReference>
<comment type="caution">
    <text evidence="3">The sequence shown here is derived from an EMBL/GenBank/DDBJ whole genome shotgun (WGS) entry which is preliminary data.</text>
</comment>
<dbReference type="GO" id="GO:0010181">
    <property type="term" value="F:FMN binding"/>
    <property type="evidence" value="ECO:0007669"/>
    <property type="project" value="InterPro"/>
</dbReference>
<dbReference type="Proteomes" id="UP000268093">
    <property type="component" value="Unassembled WGS sequence"/>
</dbReference>
<reference evidence="3 4" key="1">
    <citation type="journal article" date="2018" name="New Phytol.">
        <title>Phylogenomics of Endogonaceae and evolution of mycorrhizas within Mucoromycota.</title>
        <authorList>
            <person name="Chang Y."/>
            <person name="Desiro A."/>
            <person name="Na H."/>
            <person name="Sandor L."/>
            <person name="Lipzen A."/>
            <person name="Clum A."/>
            <person name="Barry K."/>
            <person name="Grigoriev I.V."/>
            <person name="Martin F.M."/>
            <person name="Stajich J.E."/>
            <person name="Smith M.E."/>
            <person name="Bonito G."/>
            <person name="Spatafora J.W."/>
        </authorList>
    </citation>
    <scope>NUCLEOTIDE SEQUENCE [LARGE SCALE GENOMIC DNA]</scope>
    <source>
        <strain evidence="3 4">GMNB39</strain>
    </source>
</reference>
<dbReference type="PANTHER" id="PTHR30546:SF23">
    <property type="entry name" value="FLAVOPROTEIN-LIKE PROTEIN YCP4-RELATED"/>
    <property type="match status" value="1"/>
</dbReference>
<proteinExistence type="inferred from homology"/>
<dbReference type="FunFam" id="3.40.50.360:FF:000001">
    <property type="entry name" value="NAD(P)H dehydrogenase (Quinone) FQR1-like"/>
    <property type="match status" value="1"/>
</dbReference>
<sequence>MTRSKLYVIYYSTWGHSRKLAEAIKEEAAKNEEVDVSIWQVAETINSEILNKMHGAPKADHPIITPNEMVDADAFIFGIPTRYGNMPAQFKILWDATGQLWAKGQLHGKLGATFFSTSSQHGGQETTALTFMTTFARHGIIYVPLGYFNVPHLTNMTEIVGGSAYGAGTLSGGDGSRAVSSKELEIARHQGREFAKTVAQYYRNRKD</sequence>